<dbReference type="CDD" id="cd07377">
    <property type="entry name" value="WHTH_GntR"/>
    <property type="match status" value="1"/>
</dbReference>
<dbReference type="AlphaFoldDB" id="A0AAF0YQB5"/>
<dbReference type="KEGG" id="nmy:CJ229_002655"/>
<reference evidence="6" key="1">
    <citation type="submission" date="2017-09" db="EMBL/GenBank/DDBJ databases">
        <title>Bacterial strain isolated from the female urinary microbiota.</title>
        <authorList>
            <person name="Thomas-White K."/>
            <person name="Kumar N."/>
            <person name="Forster S."/>
            <person name="Putonti C."/>
            <person name="Lawley T."/>
            <person name="Wolfe A.J."/>
        </authorList>
    </citation>
    <scope>NUCLEOTIDE SEQUENCE [LARGE SCALE GENOMIC DNA]</scope>
    <source>
        <strain evidence="6">UMB0959</strain>
    </source>
</reference>
<dbReference type="PROSITE" id="PS50949">
    <property type="entry name" value="HTH_GNTR"/>
    <property type="match status" value="1"/>
</dbReference>
<evidence type="ECO:0000313" key="6">
    <source>
        <dbReference type="Proteomes" id="UP000243626"/>
    </source>
</evidence>
<dbReference type="PANTHER" id="PTHR43537">
    <property type="entry name" value="TRANSCRIPTIONAL REGULATOR, GNTR FAMILY"/>
    <property type="match status" value="1"/>
</dbReference>
<feature type="domain" description="HTH gntR-type" evidence="4">
    <location>
        <begin position="4"/>
        <end position="72"/>
    </location>
</feature>
<proteinExistence type="predicted"/>
<dbReference type="PRINTS" id="PR00035">
    <property type="entry name" value="HTHGNTR"/>
</dbReference>
<protein>
    <submittedName>
        <fullName evidence="5">GntR family transcriptional regulator</fullName>
    </submittedName>
</protein>
<keyword evidence="6" id="KW-1185">Reference proteome</keyword>
<dbReference type="Pfam" id="PF00392">
    <property type="entry name" value="GntR"/>
    <property type="match status" value="1"/>
</dbReference>
<accession>A0AAF0YQB5</accession>
<name>A0AAF0YQB5_9STAP</name>
<dbReference type="SUPFAM" id="SSF46785">
    <property type="entry name" value="Winged helix' DNA-binding domain"/>
    <property type="match status" value="1"/>
</dbReference>
<dbReference type="Gene3D" id="1.10.10.10">
    <property type="entry name" value="Winged helix-like DNA-binding domain superfamily/Winged helix DNA-binding domain"/>
    <property type="match status" value="1"/>
</dbReference>
<evidence type="ECO:0000256" key="3">
    <source>
        <dbReference type="ARBA" id="ARBA00023163"/>
    </source>
</evidence>
<evidence type="ECO:0000313" key="5">
    <source>
        <dbReference type="EMBL" id="WOS96661.1"/>
    </source>
</evidence>
<keyword evidence="3" id="KW-0804">Transcription</keyword>
<evidence type="ECO:0000256" key="1">
    <source>
        <dbReference type="ARBA" id="ARBA00023015"/>
    </source>
</evidence>
<dbReference type="Proteomes" id="UP000243626">
    <property type="component" value="Chromosome"/>
</dbReference>
<evidence type="ECO:0000259" key="4">
    <source>
        <dbReference type="PROSITE" id="PS50949"/>
    </source>
</evidence>
<gene>
    <name evidence="5" type="ORF">CJ229_002655</name>
</gene>
<dbReference type="GO" id="GO:0003677">
    <property type="term" value="F:DNA binding"/>
    <property type="evidence" value="ECO:0007669"/>
    <property type="project" value="UniProtKB-KW"/>
</dbReference>
<dbReference type="RefSeq" id="WP_068129303.1">
    <property type="nucleotide sequence ID" value="NZ_CP136964.1"/>
</dbReference>
<dbReference type="EMBL" id="CP136964">
    <property type="protein sequence ID" value="WOS96661.1"/>
    <property type="molecule type" value="Genomic_DNA"/>
</dbReference>
<dbReference type="PANTHER" id="PTHR43537:SF5">
    <property type="entry name" value="UXU OPERON TRANSCRIPTIONAL REGULATOR"/>
    <property type="match status" value="1"/>
</dbReference>
<sequence length="136" mass="16178">MNQKTRFEYILTELEKIIRETNIQPGDRLPSERYLKEELNVSRQSVREALRALEMLGVVHVKIGEGTYLADFKEHRLFDIIGRFLIKTDAQRDELMEINELFERYIDEKYDGKKTVEESDNLILSTIYTIIKKYTD</sequence>
<dbReference type="SMART" id="SM00345">
    <property type="entry name" value="HTH_GNTR"/>
    <property type="match status" value="1"/>
</dbReference>
<dbReference type="InterPro" id="IPR000524">
    <property type="entry name" value="Tscrpt_reg_HTH_GntR"/>
</dbReference>
<evidence type="ECO:0000256" key="2">
    <source>
        <dbReference type="ARBA" id="ARBA00023125"/>
    </source>
</evidence>
<keyword evidence="1" id="KW-0805">Transcription regulation</keyword>
<keyword evidence="2" id="KW-0238">DNA-binding</keyword>
<organism evidence="5 6">
    <name type="scientific">Nosocomiicoccus massiliensis</name>
    <dbReference type="NCBI Taxonomy" id="1232430"/>
    <lineage>
        <taxon>Bacteria</taxon>
        <taxon>Bacillati</taxon>
        <taxon>Bacillota</taxon>
        <taxon>Bacilli</taxon>
        <taxon>Bacillales</taxon>
        <taxon>Staphylococcaceae</taxon>
        <taxon>Nosocomiicoccus</taxon>
    </lineage>
</organism>
<dbReference type="GO" id="GO:0003700">
    <property type="term" value="F:DNA-binding transcription factor activity"/>
    <property type="evidence" value="ECO:0007669"/>
    <property type="project" value="InterPro"/>
</dbReference>
<dbReference type="InterPro" id="IPR036390">
    <property type="entry name" value="WH_DNA-bd_sf"/>
</dbReference>
<dbReference type="InterPro" id="IPR036388">
    <property type="entry name" value="WH-like_DNA-bd_sf"/>
</dbReference>